<sequence>MTKEEEDEVHRLVQSVGVVQLSRVMFKDMDVSEMINVIILAGRGYSIKLLTWFKYYCEVMPLFIMLFHIACMVTFASHDKEMCVWFKENWVSAAFIYFSVYIHPLVLIIASRFFWLCYRWRIPMIIYLFGINAIHIVYWNVFTTNEMVEANVVILVMTIIFYVYGFADKYFSGKGCQSLISRL</sequence>
<dbReference type="EMBL" id="QRKB01000001">
    <property type="protein sequence ID" value="RHH85368.1"/>
    <property type="molecule type" value="Genomic_DNA"/>
</dbReference>
<comment type="caution">
    <text evidence="2">The sequence shown here is derived from an EMBL/GenBank/DDBJ whole genome shotgun (WGS) entry which is preliminary data.</text>
</comment>
<feature type="transmembrane region" description="Helical" evidence="1">
    <location>
        <begin position="147"/>
        <end position="167"/>
    </location>
</feature>
<dbReference type="RefSeq" id="WP_118253252.1">
    <property type="nucleotide sequence ID" value="NZ_QRKB01000001.1"/>
</dbReference>
<organism evidence="2 3">
    <name type="scientific">Segatella copri</name>
    <dbReference type="NCBI Taxonomy" id="165179"/>
    <lineage>
        <taxon>Bacteria</taxon>
        <taxon>Pseudomonadati</taxon>
        <taxon>Bacteroidota</taxon>
        <taxon>Bacteroidia</taxon>
        <taxon>Bacteroidales</taxon>
        <taxon>Prevotellaceae</taxon>
        <taxon>Segatella</taxon>
    </lineage>
</organism>
<gene>
    <name evidence="2" type="ORF">DW192_01150</name>
</gene>
<dbReference type="Proteomes" id="UP000284548">
    <property type="component" value="Unassembled WGS sequence"/>
</dbReference>
<evidence type="ECO:0000313" key="2">
    <source>
        <dbReference type="EMBL" id="RHH85368.1"/>
    </source>
</evidence>
<feature type="transmembrane region" description="Helical" evidence="1">
    <location>
        <begin position="122"/>
        <end position="141"/>
    </location>
</feature>
<keyword evidence="1" id="KW-0812">Transmembrane</keyword>
<evidence type="ECO:0000313" key="3">
    <source>
        <dbReference type="Proteomes" id="UP000284548"/>
    </source>
</evidence>
<feature type="transmembrane region" description="Helical" evidence="1">
    <location>
        <begin position="55"/>
        <end position="78"/>
    </location>
</feature>
<proteinExistence type="predicted"/>
<feature type="transmembrane region" description="Helical" evidence="1">
    <location>
        <begin position="90"/>
        <end position="110"/>
    </location>
</feature>
<dbReference type="AlphaFoldDB" id="A0A3R6J4N8"/>
<keyword evidence="1" id="KW-1133">Transmembrane helix</keyword>
<keyword evidence="1" id="KW-0472">Membrane</keyword>
<protein>
    <submittedName>
        <fullName evidence="2">Uncharacterized protein</fullName>
    </submittedName>
</protein>
<evidence type="ECO:0000256" key="1">
    <source>
        <dbReference type="SAM" id="Phobius"/>
    </source>
</evidence>
<accession>A0A3R6J4N8</accession>
<name>A0A3R6J4N8_9BACT</name>
<reference evidence="2 3" key="1">
    <citation type="submission" date="2018-08" db="EMBL/GenBank/DDBJ databases">
        <title>A genome reference for cultivated species of the human gut microbiota.</title>
        <authorList>
            <person name="Zou Y."/>
            <person name="Xue W."/>
            <person name="Luo G."/>
        </authorList>
    </citation>
    <scope>NUCLEOTIDE SEQUENCE [LARGE SCALE GENOMIC DNA]</scope>
    <source>
        <strain evidence="2 3">AM16-54</strain>
    </source>
</reference>